<comment type="caution">
    <text evidence="1">The sequence shown here is derived from an EMBL/GenBank/DDBJ whole genome shotgun (WGS) entry which is preliminary data.</text>
</comment>
<dbReference type="Proteomes" id="UP001180840">
    <property type="component" value="Unassembled WGS sequence"/>
</dbReference>
<keyword evidence="2" id="KW-1185">Reference proteome</keyword>
<accession>A0ABU1ZUX3</accession>
<proteinExistence type="predicted"/>
<sequence>MAVIVAKGPDTASHEKRRAMTASIATDASATLRLAPGIQVFIRDAGAIQFGLDATRTGVFELPSQPAVDVDRVAAVLMRLLTPTPATETLVSLHAVGLEFTVAGDLIDDLLAFRVLQRVAEAPVYLVGDSALARATADILRASGATVRHPVIDESEAHFIAAAHRSAPVLLVDRLPASRRLAPVLSRTRTVWLSGAVLDSHGMVGPVRLKGAGPCPMCVDLHRADADPAWGPVLAQLDGRAPIPDPAVVAATAACLATLTAQLAGLPAPPGARRADPVPGAVTELDATGVVRSYRLEPHPRCPVCFYLGPRP</sequence>
<dbReference type="RefSeq" id="WP_290197725.1">
    <property type="nucleotide sequence ID" value="NZ_CP047654.1"/>
</dbReference>
<evidence type="ECO:0000313" key="1">
    <source>
        <dbReference type="EMBL" id="MDR7328725.1"/>
    </source>
</evidence>
<reference evidence="1" key="1">
    <citation type="submission" date="2023-07" db="EMBL/GenBank/DDBJ databases">
        <title>Sequencing the genomes of 1000 actinobacteria strains.</title>
        <authorList>
            <person name="Klenk H.-P."/>
        </authorList>
    </citation>
    <scope>NUCLEOTIDE SEQUENCE</scope>
    <source>
        <strain evidence="1">DSM 107476</strain>
    </source>
</reference>
<dbReference type="NCBIfam" id="TIGR03882">
    <property type="entry name" value="cyclo_dehyd_2"/>
    <property type="match status" value="1"/>
</dbReference>
<organism evidence="1 2">
    <name type="scientific">Corynebacterium guangdongense</name>
    <dbReference type="NCBI Taxonomy" id="1783348"/>
    <lineage>
        <taxon>Bacteria</taxon>
        <taxon>Bacillati</taxon>
        <taxon>Actinomycetota</taxon>
        <taxon>Actinomycetes</taxon>
        <taxon>Mycobacteriales</taxon>
        <taxon>Corynebacteriaceae</taxon>
        <taxon>Corynebacterium</taxon>
    </lineage>
</organism>
<evidence type="ECO:0000313" key="2">
    <source>
        <dbReference type="Proteomes" id="UP001180840"/>
    </source>
</evidence>
<dbReference type="InterPro" id="IPR022291">
    <property type="entry name" value="Bacteriocin_synth_cyclodeHase"/>
</dbReference>
<gene>
    <name evidence="1" type="ORF">J2S39_000401</name>
</gene>
<protein>
    <submittedName>
        <fullName evidence="1">Bacteriocin biosynthesis cyclodehydratase domain-containing protein</fullName>
    </submittedName>
</protein>
<dbReference type="EMBL" id="JAVDXZ010000001">
    <property type="protein sequence ID" value="MDR7328725.1"/>
    <property type="molecule type" value="Genomic_DNA"/>
</dbReference>
<dbReference type="Gene3D" id="3.40.50.720">
    <property type="entry name" value="NAD(P)-binding Rossmann-like Domain"/>
    <property type="match status" value="1"/>
</dbReference>
<name>A0ABU1ZUX3_9CORY</name>